<dbReference type="RefSeq" id="WP_323448870.1">
    <property type="nucleotide sequence ID" value="NZ_BSBI01000009.1"/>
</dbReference>
<evidence type="ECO:0000313" key="1">
    <source>
        <dbReference type="EMBL" id="GLF96846.1"/>
    </source>
</evidence>
<gene>
    <name evidence="1" type="ORF">SYYSPA8_21135</name>
</gene>
<comment type="caution">
    <text evidence="1">The sequence shown here is derived from an EMBL/GenBank/DDBJ whole genome shotgun (WGS) entry which is preliminary data.</text>
</comment>
<proteinExistence type="predicted"/>
<keyword evidence="2" id="KW-1185">Reference proteome</keyword>
<accession>A0ABQ5P3M7</accession>
<reference evidence="1 2" key="1">
    <citation type="submission" date="2022-10" db="EMBL/GenBank/DDBJ databases">
        <title>Draft genome sequence of Streptomyces sp. YSPA8.</title>
        <authorList>
            <person name="Moriuchi R."/>
            <person name="Dohra H."/>
            <person name="Yamamura H."/>
            <person name="Kodani S."/>
        </authorList>
    </citation>
    <scope>NUCLEOTIDE SEQUENCE [LARGE SCALE GENOMIC DNA]</scope>
    <source>
        <strain evidence="1 2">YSPA8</strain>
    </source>
</reference>
<evidence type="ECO:0000313" key="2">
    <source>
        <dbReference type="Proteomes" id="UP001291653"/>
    </source>
</evidence>
<dbReference type="Proteomes" id="UP001291653">
    <property type="component" value="Unassembled WGS sequence"/>
</dbReference>
<dbReference type="EMBL" id="BSBI01000009">
    <property type="protein sequence ID" value="GLF96846.1"/>
    <property type="molecule type" value="Genomic_DNA"/>
</dbReference>
<sequence>MSGHRPVPLYRDTAGEFARIHHPDGPTGFVVRPDGRLGARFPLAGTEAALRDCLTALSAPRQGRSRGY</sequence>
<name>A0ABQ5P3M7_9ACTN</name>
<organism evidence="1 2">
    <name type="scientific">Streptomyces yaizuensis</name>
    <dbReference type="NCBI Taxonomy" id="2989713"/>
    <lineage>
        <taxon>Bacteria</taxon>
        <taxon>Bacillati</taxon>
        <taxon>Actinomycetota</taxon>
        <taxon>Actinomycetes</taxon>
        <taxon>Kitasatosporales</taxon>
        <taxon>Streptomycetaceae</taxon>
        <taxon>Streptomyces</taxon>
    </lineage>
</organism>
<protein>
    <submittedName>
        <fullName evidence="1">Uncharacterized protein</fullName>
    </submittedName>
</protein>